<comment type="caution">
    <text evidence="4">The sequence shown here is derived from an EMBL/GenBank/DDBJ whole genome shotgun (WGS) entry which is preliminary data.</text>
</comment>
<dbReference type="RefSeq" id="WP_063359755.1">
    <property type="nucleotide sequence ID" value="NZ_AQHB01000049.1"/>
</dbReference>
<keyword evidence="2" id="KW-0812">Transmembrane</keyword>
<gene>
    <name evidence="4" type="ORF">N475_22930</name>
</gene>
<keyword evidence="5" id="KW-1185">Reference proteome</keyword>
<proteinExistence type="predicted"/>
<dbReference type="AlphaFoldDB" id="A0A161ZSY8"/>
<dbReference type="CDD" id="cd06503">
    <property type="entry name" value="ATP-synt_Fo_b"/>
    <property type="match status" value="1"/>
</dbReference>
<dbReference type="Proteomes" id="UP000076643">
    <property type="component" value="Unassembled WGS sequence"/>
</dbReference>
<organism evidence="4 5">
    <name type="scientific">Pseudoalteromonas luteoviolacea DSM 6061</name>
    <dbReference type="NCBI Taxonomy" id="1365250"/>
    <lineage>
        <taxon>Bacteria</taxon>
        <taxon>Pseudomonadati</taxon>
        <taxon>Pseudomonadota</taxon>
        <taxon>Gammaproteobacteria</taxon>
        <taxon>Alteromonadales</taxon>
        <taxon>Pseudoalteromonadaceae</taxon>
        <taxon>Pseudoalteromonas</taxon>
    </lineage>
</organism>
<keyword evidence="2" id="KW-1133">Transmembrane helix</keyword>
<feature type="transmembrane region" description="Helical" evidence="2">
    <location>
        <begin position="496"/>
        <end position="517"/>
    </location>
</feature>
<evidence type="ECO:0000256" key="3">
    <source>
        <dbReference type="SAM" id="SignalP"/>
    </source>
</evidence>
<dbReference type="EMBL" id="AUYB01000137">
    <property type="protein sequence ID" value="KZN31608.1"/>
    <property type="molecule type" value="Genomic_DNA"/>
</dbReference>
<evidence type="ECO:0000313" key="5">
    <source>
        <dbReference type="Proteomes" id="UP000076643"/>
    </source>
</evidence>
<dbReference type="PATRIC" id="fig|1365250.3.peg.4539"/>
<keyword evidence="2" id="KW-0472">Membrane</keyword>
<keyword evidence="3" id="KW-0732">Signal</keyword>
<name>A0A161ZSY8_9GAMM</name>
<reference evidence="4 5" key="1">
    <citation type="submission" date="2013-07" db="EMBL/GenBank/DDBJ databases">
        <title>Comparative Genomic and Metabolomic Analysis of Twelve Strains of Pseudoalteromonas luteoviolacea.</title>
        <authorList>
            <person name="Vynne N.G."/>
            <person name="Mansson M."/>
            <person name="Gram L."/>
        </authorList>
    </citation>
    <scope>NUCLEOTIDE SEQUENCE [LARGE SCALE GENOMIC DNA]</scope>
    <source>
        <strain evidence="4 5">DSM 6061</strain>
    </source>
</reference>
<sequence>MKKLLLSSLCGLAAFSSLYNANALATTAQVDLQSYMDGISFEQNDTSTNANKFRLSLGNIEVTEIKEGKNTVQVKLLDLDGKKHAAWLCNTNVDYSKEKPGNTRFLSCTGENSQHGYQYIDMSPRAYKMNFYNKGELFQSYEFALEKSEFVKNTKDLKVASLWDDYVSIGEAQLDIWQDSSLELIKPSPNTLDKAAGGTGLTFHLIRGDKVIGEGRGSMSSYPGRLKFTRVSFTKPHDERGARLAITKLEDGEYHILAYKDERIPVESYSFEVKGGKVVKTGRQLSSGVDSIYSDKGKNWFAKSTDDLDKLANSAIYPEDPEEIRKREQEKERLAKKAKEKAEREKRAKEAAERKEQQRIAREEAIAKREQAKREAKQKKEQERLEREQLKAEQKAEREAQQARAREQSLEAQAKGQASREEALQANSGSVGFSFNQLLLSLVLMSSGLLVAKNRVLSKVPQIGQTIAAMESKSIYIGYAVIGLGLFDFFTDLISFSPIVGNGLVQVAALVSGVLLLKNESKLNQINIFSKVKNAVLPYEELMGLTAITLGILHLLLGGLPLI</sequence>
<feature type="signal peptide" evidence="3">
    <location>
        <begin position="1"/>
        <end position="21"/>
    </location>
</feature>
<feature type="chain" id="PRO_5007830594" evidence="3">
    <location>
        <begin position="22"/>
        <end position="563"/>
    </location>
</feature>
<feature type="transmembrane region" description="Helical" evidence="2">
    <location>
        <begin position="537"/>
        <end position="557"/>
    </location>
</feature>
<feature type="region of interest" description="Disordered" evidence="1">
    <location>
        <begin position="321"/>
        <end position="421"/>
    </location>
</feature>
<feature type="compositionally biased region" description="Basic and acidic residues" evidence="1">
    <location>
        <begin position="323"/>
        <end position="409"/>
    </location>
</feature>
<evidence type="ECO:0000256" key="2">
    <source>
        <dbReference type="SAM" id="Phobius"/>
    </source>
</evidence>
<accession>A0A161ZSY8</accession>
<evidence type="ECO:0000313" key="4">
    <source>
        <dbReference type="EMBL" id="KZN31608.1"/>
    </source>
</evidence>
<protein>
    <submittedName>
        <fullName evidence="4">Uncharacterized protein</fullName>
    </submittedName>
</protein>
<evidence type="ECO:0000256" key="1">
    <source>
        <dbReference type="SAM" id="MobiDB-lite"/>
    </source>
</evidence>